<evidence type="ECO:0000256" key="2">
    <source>
        <dbReference type="ARBA" id="ARBA00023054"/>
    </source>
</evidence>
<dbReference type="PROSITE" id="PS51519">
    <property type="entry name" value="RWP_RK"/>
    <property type="match status" value="1"/>
</dbReference>
<dbReference type="Pfam" id="PF02042">
    <property type="entry name" value="RWP-RK"/>
    <property type="match status" value="2"/>
</dbReference>
<keyword evidence="2" id="KW-0175">Coiled coil</keyword>
<evidence type="ECO:0000256" key="1">
    <source>
        <dbReference type="ARBA" id="ARBA00023015"/>
    </source>
</evidence>
<evidence type="ECO:0000256" key="4">
    <source>
        <dbReference type="ARBA" id="ARBA00023163"/>
    </source>
</evidence>
<reference evidence="6" key="1">
    <citation type="journal article" date="2020" name="Nature">
        <title>Giant virus diversity and host interactions through global metagenomics.</title>
        <authorList>
            <person name="Schulz F."/>
            <person name="Roux S."/>
            <person name="Paez-Espino D."/>
            <person name="Jungbluth S."/>
            <person name="Walsh D.A."/>
            <person name="Denef V.J."/>
            <person name="McMahon K.D."/>
            <person name="Konstantinidis K.T."/>
            <person name="Eloe-Fadrosh E.A."/>
            <person name="Kyrpides N.C."/>
            <person name="Woyke T."/>
        </authorList>
    </citation>
    <scope>NUCLEOTIDE SEQUENCE</scope>
    <source>
        <strain evidence="6">GVMAG-S-ERX555967-131</strain>
    </source>
</reference>
<dbReference type="GO" id="GO:0003677">
    <property type="term" value="F:DNA binding"/>
    <property type="evidence" value="ECO:0007669"/>
    <property type="project" value="UniProtKB-KW"/>
</dbReference>
<name>A0A6C0FD89_9ZZZZ</name>
<evidence type="ECO:0000313" key="6">
    <source>
        <dbReference type="EMBL" id="QHT37145.1"/>
    </source>
</evidence>
<keyword evidence="4" id="KW-0804">Transcription</keyword>
<dbReference type="PANTHER" id="PTHR46373:SF2">
    <property type="entry name" value="RWP-RK DOMAIN-CONTAINING PROTEIN"/>
    <property type="match status" value="1"/>
</dbReference>
<protein>
    <recommendedName>
        <fullName evidence="5">RWP-RK domain-containing protein</fullName>
    </recommendedName>
</protein>
<evidence type="ECO:0000256" key="3">
    <source>
        <dbReference type="ARBA" id="ARBA00023125"/>
    </source>
</evidence>
<evidence type="ECO:0000259" key="5">
    <source>
        <dbReference type="PROSITE" id="PS51519"/>
    </source>
</evidence>
<dbReference type="PANTHER" id="PTHR46373">
    <property type="entry name" value="PROTEIN RKD4"/>
    <property type="match status" value="1"/>
</dbReference>
<feature type="domain" description="RWP-RK" evidence="5">
    <location>
        <begin position="94"/>
        <end position="179"/>
    </location>
</feature>
<sequence length="218" mass="25819">MFDDISISTTNFNSNCLINDMFDKECIVYEIIKMEDINQWKTIVLNTEDSKCKKENSIKVKLTKSKIKEQFKYSQIIAANNLDVGLSTLKTFCSKNNIKWPHPKIKNKRNIEVHELEALFIYEEAIAAKKLGVSVSTLKNECRRNGIKRWPHRKFQSMFKKLCKLRGLPLEKFKNWHYEELSERYFNCYNFNDEENIQIEPSSSNKSDIDLYCYETLK</sequence>
<dbReference type="InterPro" id="IPR003035">
    <property type="entry name" value="RWP-RK_dom"/>
</dbReference>
<keyword evidence="1" id="KW-0805">Transcription regulation</keyword>
<dbReference type="InterPro" id="IPR044607">
    <property type="entry name" value="RKD-like"/>
</dbReference>
<proteinExistence type="predicted"/>
<dbReference type="GO" id="GO:0003700">
    <property type="term" value="F:DNA-binding transcription factor activity"/>
    <property type="evidence" value="ECO:0007669"/>
    <property type="project" value="InterPro"/>
</dbReference>
<organism evidence="6">
    <name type="scientific">viral metagenome</name>
    <dbReference type="NCBI Taxonomy" id="1070528"/>
    <lineage>
        <taxon>unclassified sequences</taxon>
        <taxon>metagenomes</taxon>
        <taxon>organismal metagenomes</taxon>
    </lineage>
</organism>
<dbReference type="AlphaFoldDB" id="A0A6C0FD89"/>
<dbReference type="EMBL" id="MN738790">
    <property type="protein sequence ID" value="QHT37145.1"/>
    <property type="molecule type" value="Genomic_DNA"/>
</dbReference>
<accession>A0A6C0FD89</accession>
<keyword evidence="3" id="KW-0238">DNA-binding</keyword>